<evidence type="ECO:0000313" key="1">
    <source>
        <dbReference type="EMBL" id="GAT49173.1"/>
    </source>
</evidence>
<sequence length="344" mass="39072">MHTFTATALKLPRPYLVQWMDDQNKNVLLNGHQISIEQYFSGIRERAQQLQNLVEKQVLFGIDVGNVETVLEQLLLKAADSSRIPILLVDSDRKGNPQSRTFLVQLKQQGHLFDATTGLFDPTKTKPWLDLVLHTMQDLHSLVHVTQGLPGRGTEDHALNLSDILYNPDEQAIGIAPQVRKTEDSKSIFRQLSRLVSRLLFIMLRIIRPVELLAVVGCKIVPDTAQSQVMEMYQTKVWVVGGREMTSKMFSKDLAAWSRQGPNLPGLDFDMGLKLYRHFAVALDRKLLGGLMSDPFFDIGDYQAGRVKTTSHRSYAVQKGWHPTEGWKLQIQKSEDWRKMLGLS</sequence>
<keyword evidence="2" id="KW-1185">Reference proteome</keyword>
<accession>A0ABQ0LDJ2</accession>
<reference evidence="1" key="1">
    <citation type="submission" date="2014-09" db="EMBL/GenBank/DDBJ databases">
        <title>Genome sequence of the luminous mushroom Mycena chlorophos for searching fungal bioluminescence genes.</title>
        <authorList>
            <person name="Tanaka Y."/>
            <person name="Kasuga D."/>
            <person name="Oba Y."/>
            <person name="Hase S."/>
            <person name="Sato K."/>
            <person name="Oba Y."/>
            <person name="Sakakibara Y."/>
        </authorList>
    </citation>
    <scope>NUCLEOTIDE SEQUENCE</scope>
</reference>
<evidence type="ECO:0000313" key="2">
    <source>
        <dbReference type="Proteomes" id="UP000815677"/>
    </source>
</evidence>
<name>A0ABQ0LDJ2_MYCCL</name>
<dbReference type="Proteomes" id="UP000815677">
    <property type="component" value="Unassembled WGS sequence"/>
</dbReference>
<gene>
    <name evidence="1" type="ORF">MCHLO_06512</name>
</gene>
<proteinExistence type="predicted"/>
<protein>
    <submittedName>
        <fullName evidence="1">Uncharacterized protein</fullName>
    </submittedName>
</protein>
<organism evidence="1 2">
    <name type="scientific">Mycena chlorophos</name>
    <name type="common">Agaric fungus</name>
    <name type="synonym">Agaricus chlorophos</name>
    <dbReference type="NCBI Taxonomy" id="658473"/>
    <lineage>
        <taxon>Eukaryota</taxon>
        <taxon>Fungi</taxon>
        <taxon>Dikarya</taxon>
        <taxon>Basidiomycota</taxon>
        <taxon>Agaricomycotina</taxon>
        <taxon>Agaricomycetes</taxon>
        <taxon>Agaricomycetidae</taxon>
        <taxon>Agaricales</taxon>
        <taxon>Marasmiineae</taxon>
        <taxon>Mycenaceae</taxon>
        <taxon>Mycena</taxon>
    </lineage>
</organism>
<dbReference type="EMBL" id="DF845295">
    <property type="protein sequence ID" value="GAT49173.1"/>
    <property type="molecule type" value="Genomic_DNA"/>
</dbReference>